<evidence type="ECO:0000313" key="1">
    <source>
        <dbReference type="EMBL" id="RDL18718.1"/>
    </source>
</evidence>
<protein>
    <submittedName>
        <fullName evidence="1">Uncharacterized protein</fullName>
    </submittedName>
</protein>
<sequence length="46" mass="4701">MAGPTHKPVGAGLPAMTSTRATLKVTDPTLSLASQLPQGRVLDSDL</sequence>
<dbReference type="AlphaFoldDB" id="A0A370SG35"/>
<name>A0A370SG35_PSEJE</name>
<dbReference type="Proteomes" id="UP000255365">
    <property type="component" value="Unassembled WGS sequence"/>
</dbReference>
<reference evidence="1 2" key="1">
    <citation type="submission" date="2018-07" db="EMBL/GenBank/DDBJ databases">
        <title>Genome sequencing of rice bacterial endophytes.</title>
        <authorList>
            <person name="Venturi V."/>
        </authorList>
    </citation>
    <scope>NUCLEOTIDE SEQUENCE [LARGE SCALE GENOMIC DNA]</scope>
    <source>
        <strain evidence="1 2">E2333</strain>
    </source>
</reference>
<gene>
    <name evidence="1" type="ORF">DEU51_109153</name>
</gene>
<organism evidence="1 2">
    <name type="scientific">Pseudomonas jessenii</name>
    <dbReference type="NCBI Taxonomy" id="77298"/>
    <lineage>
        <taxon>Bacteria</taxon>
        <taxon>Pseudomonadati</taxon>
        <taxon>Pseudomonadota</taxon>
        <taxon>Gammaproteobacteria</taxon>
        <taxon>Pseudomonadales</taxon>
        <taxon>Pseudomonadaceae</taxon>
        <taxon>Pseudomonas</taxon>
    </lineage>
</organism>
<evidence type="ECO:0000313" key="2">
    <source>
        <dbReference type="Proteomes" id="UP000255365"/>
    </source>
</evidence>
<accession>A0A370SG35</accession>
<proteinExistence type="predicted"/>
<dbReference type="EMBL" id="QRAV01000009">
    <property type="protein sequence ID" value="RDL18718.1"/>
    <property type="molecule type" value="Genomic_DNA"/>
</dbReference>
<comment type="caution">
    <text evidence="1">The sequence shown here is derived from an EMBL/GenBank/DDBJ whole genome shotgun (WGS) entry which is preliminary data.</text>
</comment>